<feature type="transmembrane region" description="Helical" evidence="1">
    <location>
        <begin position="108"/>
        <end position="137"/>
    </location>
</feature>
<dbReference type="Proteomes" id="UP000009874">
    <property type="component" value="Unassembled WGS sequence"/>
</dbReference>
<keyword evidence="3" id="KW-1185">Reference proteome</keyword>
<accession>K9DUC6</accession>
<evidence type="ECO:0000313" key="3">
    <source>
        <dbReference type="Proteomes" id="UP000009874"/>
    </source>
</evidence>
<dbReference type="PATRIC" id="fig|883126.3.peg.2361"/>
<dbReference type="EMBL" id="AGZI01000027">
    <property type="protein sequence ID" value="EKU82307.1"/>
    <property type="molecule type" value="Genomic_DNA"/>
</dbReference>
<comment type="caution">
    <text evidence="2">The sequence shown here is derived from an EMBL/GenBank/DDBJ whole genome shotgun (WGS) entry which is preliminary data.</text>
</comment>
<keyword evidence="1" id="KW-0472">Membrane</keyword>
<gene>
    <name evidence="2" type="ORF">HMPREF9710_02330</name>
</gene>
<organism evidence="2 3">
    <name type="scientific">Massilia timonae CCUG 45783</name>
    <dbReference type="NCBI Taxonomy" id="883126"/>
    <lineage>
        <taxon>Bacteria</taxon>
        <taxon>Pseudomonadati</taxon>
        <taxon>Pseudomonadota</taxon>
        <taxon>Betaproteobacteria</taxon>
        <taxon>Burkholderiales</taxon>
        <taxon>Oxalobacteraceae</taxon>
        <taxon>Telluria group</taxon>
        <taxon>Massilia</taxon>
    </lineage>
</organism>
<dbReference type="RefSeq" id="WP_005666585.1">
    <property type="nucleotide sequence ID" value="NZ_JH992923.1"/>
</dbReference>
<protein>
    <submittedName>
        <fullName evidence="2">Uncharacterized protein</fullName>
    </submittedName>
</protein>
<evidence type="ECO:0000256" key="1">
    <source>
        <dbReference type="SAM" id="Phobius"/>
    </source>
</evidence>
<proteinExistence type="predicted"/>
<name>K9DUC6_9BURK</name>
<dbReference type="HOGENOM" id="CLU_1480381_0_0_4"/>
<sequence length="182" mass="20502">MKSIDTTNSRYITEFHLERVCFERIFDAPGRTGHFSFEAAGKRQFGVMLPEGDVPREGAHYAVILAEKGNWQAVMAWRDLSTPHVYIRETAWQVVGQYAWLAYFGMPAVLGVTFVAFGGWAALAVLGLTVWGGVAYLRHVIRRNRRIEQALLDVPPQAPPGMRLDHTVSWRTRVVKGLASLF</sequence>
<keyword evidence="1" id="KW-0812">Transmembrane</keyword>
<keyword evidence="1" id="KW-1133">Transmembrane helix</keyword>
<reference evidence="2 3" key="1">
    <citation type="submission" date="2012-09" db="EMBL/GenBank/DDBJ databases">
        <title>The Genome Sequence of Massilia timonae CCUG 45783.</title>
        <authorList>
            <consortium name="The Broad Institute Genome Sequencing Platform"/>
            <person name="Earl A."/>
            <person name="Ward D."/>
            <person name="Feldgarden M."/>
            <person name="Gevers D."/>
            <person name="Huys G."/>
            <person name="Walker B."/>
            <person name="Young S.K."/>
            <person name="Zeng Q."/>
            <person name="Gargeya S."/>
            <person name="Fitzgerald M."/>
            <person name="Haas B."/>
            <person name="Abouelleil A."/>
            <person name="Alvarado L."/>
            <person name="Arachchi H.M."/>
            <person name="Berlin A.M."/>
            <person name="Chapman S.B."/>
            <person name="Goldberg J."/>
            <person name="Griggs A."/>
            <person name="Gujja S."/>
            <person name="Hansen M."/>
            <person name="Howarth C."/>
            <person name="Imamovic A."/>
            <person name="Larimer J."/>
            <person name="McCowen C."/>
            <person name="Montmayeur A."/>
            <person name="Murphy C."/>
            <person name="Neiman D."/>
            <person name="Pearson M."/>
            <person name="Priest M."/>
            <person name="Roberts A."/>
            <person name="Saif S."/>
            <person name="Shea T."/>
            <person name="Sisk P."/>
            <person name="Sykes S."/>
            <person name="Wortman J."/>
            <person name="Nusbaum C."/>
            <person name="Birren B."/>
        </authorList>
    </citation>
    <scope>NUCLEOTIDE SEQUENCE [LARGE SCALE GENOMIC DNA]</scope>
    <source>
        <strain evidence="2 3">CCUG 45783</strain>
    </source>
</reference>
<dbReference type="OrthoDB" id="8909552at2"/>
<dbReference type="AlphaFoldDB" id="K9DUC6"/>
<evidence type="ECO:0000313" key="2">
    <source>
        <dbReference type="EMBL" id="EKU82307.1"/>
    </source>
</evidence>